<evidence type="ECO:0000256" key="8">
    <source>
        <dbReference type="ARBA" id="ARBA00022813"/>
    </source>
</evidence>
<dbReference type="GO" id="GO:0004042">
    <property type="term" value="F:L-glutamate N-acetyltransferase activity"/>
    <property type="evidence" value="ECO:0007669"/>
    <property type="project" value="UniProtKB-UniRule"/>
</dbReference>
<dbReference type="UniPathway" id="UPA00068">
    <property type="reaction ID" value="UER00106"/>
</dbReference>
<evidence type="ECO:0000256" key="9">
    <source>
        <dbReference type="ARBA" id="ARBA00023315"/>
    </source>
</evidence>
<dbReference type="EC" id="2.3.1.1" evidence="10"/>
<dbReference type="GO" id="GO:0006592">
    <property type="term" value="P:ornithine biosynthetic process"/>
    <property type="evidence" value="ECO:0007669"/>
    <property type="project" value="TreeGrafter"/>
</dbReference>
<evidence type="ECO:0000256" key="10">
    <source>
        <dbReference type="HAMAP-Rule" id="MF_01106"/>
    </source>
</evidence>
<sequence length="385" mass="41471">MTMPKGFLSFGINIGIKDDTKDFGVIYSEIPCKATAVFTKNNFPGAPVIVGKEHVQSGILQAIVINSKNSNVATGEKGIQNSREICKAIGESLGIKETLVLPSSTGVIGVPLKMEVILPACKKAKSLLKPGNLEEVAEAIMTTDTRKKISFRNIKTKSGQGTIYGIAKGAGMIEPNMATMLCYILSDVSLPEGTDLYSILKASVDQSFNCLTIDSDTSTSDTVALFCNGLSGESSVEDFSKALTEICIDLTKLIAIDGEGATKLIELTISGAKNEIQAKKIGKSILNSPLVKTAIYGGDPNWGRLIMAVGKVFDEPIPFEGLQIYFGTLPVKEANPETLKKLSEYLKNNTEISLNVVLNVGTISMKFWGCDFTEKYIEENAYYTT</sequence>
<dbReference type="CDD" id="cd02152">
    <property type="entry name" value="OAT"/>
    <property type="match status" value="1"/>
</dbReference>
<name>A0A0E2B8N1_9LEPT</name>
<dbReference type="GO" id="GO:0006526">
    <property type="term" value="P:L-arginine biosynthetic process"/>
    <property type="evidence" value="ECO:0007669"/>
    <property type="project" value="UniProtKB-UniRule"/>
</dbReference>
<feature type="chain" id="PRO_5023499672" description="Arginine biosynthesis bifunctional protein ArgJ beta chain" evidence="10">
    <location>
        <begin position="179"/>
        <end position="385"/>
    </location>
</feature>
<dbReference type="FunFam" id="3.10.20.340:FF:000003">
    <property type="entry name" value="Arginine biosynthesis bifunctional protein ArgJ"/>
    <property type="match status" value="1"/>
</dbReference>
<dbReference type="HAMAP" id="MF_01106">
    <property type="entry name" value="ArgJ"/>
    <property type="match status" value="1"/>
</dbReference>
<dbReference type="FunFam" id="3.60.70.12:FF:000001">
    <property type="entry name" value="Arginine biosynthesis bifunctional protein ArgJ, chloroplastic"/>
    <property type="match status" value="1"/>
</dbReference>
<comment type="similarity">
    <text evidence="2 10">Belongs to the ArgJ family.</text>
</comment>
<dbReference type="NCBIfam" id="NF003802">
    <property type="entry name" value="PRK05388.1"/>
    <property type="match status" value="1"/>
</dbReference>
<dbReference type="EMBL" id="AHMY02000011">
    <property type="protein sequence ID" value="EKO17244.1"/>
    <property type="molecule type" value="Genomic_DNA"/>
</dbReference>
<comment type="catalytic activity">
    <reaction evidence="10">
        <text>L-glutamate + acetyl-CoA = N-acetyl-L-glutamate + CoA + H(+)</text>
        <dbReference type="Rhea" id="RHEA:24292"/>
        <dbReference type="ChEBI" id="CHEBI:15378"/>
        <dbReference type="ChEBI" id="CHEBI:29985"/>
        <dbReference type="ChEBI" id="CHEBI:44337"/>
        <dbReference type="ChEBI" id="CHEBI:57287"/>
        <dbReference type="ChEBI" id="CHEBI:57288"/>
        <dbReference type="EC" id="2.3.1.1"/>
    </reaction>
</comment>
<evidence type="ECO:0000313" key="11">
    <source>
        <dbReference type="EMBL" id="EKO17244.1"/>
    </source>
</evidence>
<dbReference type="InterPro" id="IPR002813">
    <property type="entry name" value="Arg_biosynth_ArgJ"/>
</dbReference>
<dbReference type="Gene3D" id="3.10.20.340">
    <property type="entry name" value="ArgJ beta chain, C-terminal domain"/>
    <property type="match status" value="1"/>
</dbReference>
<feature type="chain" id="PRO_5023499674" description="Arginine biosynthesis bifunctional protein ArgJ alpha chain" evidence="10">
    <location>
        <begin position="1"/>
        <end position="178"/>
    </location>
</feature>
<dbReference type="AlphaFoldDB" id="A0A0E2B8N1"/>
<keyword evidence="9 10" id="KW-0012">Acyltransferase</keyword>
<keyword evidence="8 10" id="KW-0068">Autocatalytic cleavage</keyword>
<comment type="pathway">
    <text evidence="10">Amino-acid biosynthesis; L-arginine biosynthesis; N(2)-acetyl-L-ornithine from L-glutamate: step 1/4.</text>
</comment>
<keyword evidence="10" id="KW-0511">Multifunctional enzyme</keyword>
<keyword evidence="6 10" id="KW-0028">Amino-acid biosynthesis</keyword>
<dbReference type="PANTHER" id="PTHR23100">
    <property type="entry name" value="ARGININE BIOSYNTHESIS BIFUNCTIONAL PROTEIN ARGJ"/>
    <property type="match status" value="1"/>
</dbReference>
<dbReference type="SUPFAM" id="SSF56266">
    <property type="entry name" value="DmpA/ArgJ-like"/>
    <property type="match status" value="1"/>
</dbReference>
<evidence type="ECO:0000256" key="7">
    <source>
        <dbReference type="ARBA" id="ARBA00022679"/>
    </source>
</evidence>
<evidence type="ECO:0000256" key="5">
    <source>
        <dbReference type="ARBA" id="ARBA00022571"/>
    </source>
</evidence>
<keyword evidence="4 10" id="KW-0963">Cytoplasm</keyword>
<keyword evidence="7 10" id="KW-0808">Transferase</keyword>
<feature type="site" description="Involved in the stabilization of negative charge on the oxyanion by the formation of the oxyanion hole" evidence="10">
    <location>
        <position position="105"/>
    </location>
</feature>
<dbReference type="EC" id="2.3.1.35" evidence="10"/>
<feature type="binding site" evidence="10">
    <location>
        <position position="179"/>
    </location>
    <ligand>
        <name>substrate</name>
    </ligand>
</feature>
<feature type="binding site" evidence="10">
    <location>
        <position position="380"/>
    </location>
    <ligand>
        <name>substrate</name>
    </ligand>
</feature>
<dbReference type="NCBIfam" id="TIGR00120">
    <property type="entry name" value="ArgJ"/>
    <property type="match status" value="1"/>
</dbReference>
<evidence type="ECO:0000256" key="3">
    <source>
        <dbReference type="ARBA" id="ARBA00011475"/>
    </source>
</evidence>
<comment type="pathway">
    <text evidence="10">Amino-acid biosynthesis; L-arginine biosynthesis; L-ornithine and N-acetyl-L-glutamate from L-glutamate and N(2)-acetyl-L-ornithine (cyclic): step 1/1.</text>
</comment>
<protein>
    <recommendedName>
        <fullName evidence="10">Arginine biosynthesis bifunctional protein ArgJ</fullName>
    </recommendedName>
    <domain>
        <recommendedName>
            <fullName evidence="10">Glutamate N-acetyltransferase</fullName>
            <ecNumber evidence="10">2.3.1.35</ecNumber>
        </recommendedName>
        <alternativeName>
            <fullName evidence="10">Ornithine acetyltransferase</fullName>
            <shortName evidence="10">OATase</shortName>
        </alternativeName>
        <alternativeName>
            <fullName evidence="10">Ornithine transacetylase</fullName>
        </alternativeName>
    </domain>
    <domain>
        <recommendedName>
            <fullName evidence="10">Amino-acid acetyltransferase</fullName>
            <ecNumber evidence="10">2.3.1.1</ecNumber>
        </recommendedName>
        <alternativeName>
            <fullName evidence="10">N-acetylglutamate synthase</fullName>
            <shortName evidence="10">AGSase</shortName>
        </alternativeName>
    </domain>
    <component>
        <recommendedName>
            <fullName evidence="10">Arginine biosynthesis bifunctional protein ArgJ alpha chain</fullName>
        </recommendedName>
    </component>
    <component>
        <recommendedName>
            <fullName evidence="10">Arginine biosynthesis bifunctional protein ArgJ beta chain</fullName>
        </recommendedName>
    </component>
</protein>
<feature type="binding site" evidence="10">
    <location>
        <position position="168"/>
    </location>
    <ligand>
        <name>substrate</name>
    </ligand>
</feature>
<dbReference type="InterPro" id="IPR042195">
    <property type="entry name" value="ArgJ_beta_C"/>
</dbReference>
<dbReference type="GO" id="GO:0005737">
    <property type="term" value="C:cytoplasm"/>
    <property type="evidence" value="ECO:0007669"/>
    <property type="project" value="UniProtKB-SubCell"/>
</dbReference>
<organism evidence="11 12">
    <name type="scientific">Leptospira kirschneri str. H1</name>
    <dbReference type="NCBI Taxonomy" id="1049966"/>
    <lineage>
        <taxon>Bacteria</taxon>
        <taxon>Pseudomonadati</taxon>
        <taxon>Spirochaetota</taxon>
        <taxon>Spirochaetia</taxon>
        <taxon>Leptospirales</taxon>
        <taxon>Leptospiraceae</taxon>
        <taxon>Leptospira</taxon>
    </lineage>
</organism>
<feature type="binding site" evidence="10">
    <location>
        <position position="142"/>
    </location>
    <ligand>
        <name>substrate</name>
    </ligand>
</feature>
<comment type="caution">
    <text evidence="11">The sequence shown here is derived from an EMBL/GenBank/DDBJ whole genome shotgun (WGS) entry which is preliminary data.</text>
</comment>
<reference evidence="11 12" key="1">
    <citation type="submission" date="2012-10" db="EMBL/GenBank/DDBJ databases">
        <authorList>
            <person name="Harkins D.M."/>
            <person name="Durkin A.S."/>
            <person name="Brinkac L.M."/>
            <person name="Selengut J.D."/>
            <person name="Sanka R."/>
            <person name="DePew J."/>
            <person name="Purushe J."/>
            <person name="Peacock S.J."/>
            <person name="Thaipadungpanit J."/>
            <person name="Wuthiekanun V.W."/>
            <person name="Day N.P."/>
            <person name="Vinetz J.M."/>
            <person name="Sutton G.G."/>
            <person name="Nelson W.C."/>
            <person name="Fouts D.E."/>
        </authorList>
    </citation>
    <scope>NUCLEOTIDE SEQUENCE [LARGE SCALE GENOMIC DNA]</scope>
    <source>
        <strain evidence="11 12">H1</strain>
    </source>
</reference>
<comment type="subcellular location">
    <subcellularLocation>
        <location evidence="1 10">Cytoplasm</location>
    </subcellularLocation>
</comment>
<feature type="binding site" evidence="10">
    <location>
        <position position="385"/>
    </location>
    <ligand>
        <name>substrate</name>
    </ligand>
</feature>
<comment type="catalytic activity">
    <reaction evidence="10">
        <text>N(2)-acetyl-L-ornithine + L-glutamate = N-acetyl-L-glutamate + L-ornithine</text>
        <dbReference type="Rhea" id="RHEA:15349"/>
        <dbReference type="ChEBI" id="CHEBI:29985"/>
        <dbReference type="ChEBI" id="CHEBI:44337"/>
        <dbReference type="ChEBI" id="CHEBI:46911"/>
        <dbReference type="ChEBI" id="CHEBI:57805"/>
        <dbReference type="EC" id="2.3.1.35"/>
    </reaction>
</comment>
<accession>A0A0E2B8N1</accession>
<evidence type="ECO:0000313" key="12">
    <source>
        <dbReference type="Proteomes" id="UP000006253"/>
    </source>
</evidence>
<evidence type="ECO:0000256" key="6">
    <source>
        <dbReference type="ARBA" id="ARBA00022605"/>
    </source>
</evidence>
<gene>
    <name evidence="10 11" type="primary">argJ</name>
    <name evidence="11" type="ORF">LEP1GSC081_2294</name>
</gene>
<feature type="active site" description="Nucleophile" evidence="10">
    <location>
        <position position="179"/>
    </location>
</feature>
<dbReference type="PANTHER" id="PTHR23100:SF0">
    <property type="entry name" value="ARGININE BIOSYNTHESIS BIFUNCTIONAL PROTEIN ARGJ, MITOCHONDRIAL"/>
    <property type="match status" value="1"/>
</dbReference>
<feature type="binding site" evidence="10">
    <location>
        <position position="259"/>
    </location>
    <ligand>
        <name>substrate</name>
    </ligand>
</feature>
<comment type="function">
    <text evidence="10">Catalyzes two activities which are involved in the cyclic version of arginine biosynthesis: the synthesis of N-acetylglutamate from glutamate and acetyl-CoA as the acetyl donor, and of ornithine by transacetylation between N(2)-acetylornithine and glutamate.</text>
</comment>
<dbReference type="Proteomes" id="UP000006253">
    <property type="component" value="Unassembled WGS sequence"/>
</dbReference>
<evidence type="ECO:0000256" key="1">
    <source>
        <dbReference type="ARBA" id="ARBA00004496"/>
    </source>
</evidence>
<comment type="subunit">
    <text evidence="3 10">Heterotetramer of two alpha and two beta chains.</text>
</comment>
<dbReference type="Gene3D" id="3.60.70.12">
    <property type="entry name" value="L-amino peptidase D-ALA esterase/amidase"/>
    <property type="match status" value="1"/>
</dbReference>
<dbReference type="Pfam" id="PF01960">
    <property type="entry name" value="ArgJ"/>
    <property type="match status" value="1"/>
</dbReference>
<evidence type="ECO:0000256" key="2">
    <source>
        <dbReference type="ARBA" id="ARBA00006774"/>
    </source>
</evidence>
<feature type="site" description="Cleavage; by autolysis" evidence="10">
    <location>
        <begin position="178"/>
        <end position="179"/>
    </location>
</feature>
<dbReference type="InterPro" id="IPR016117">
    <property type="entry name" value="ArgJ-like_dom_sf"/>
</dbReference>
<evidence type="ECO:0000256" key="4">
    <source>
        <dbReference type="ARBA" id="ARBA00022490"/>
    </source>
</evidence>
<dbReference type="GO" id="GO:0004358">
    <property type="term" value="F:L-glutamate N-acetyltransferase activity, acting on acetyl-L-ornithine as donor"/>
    <property type="evidence" value="ECO:0007669"/>
    <property type="project" value="UniProtKB-UniRule"/>
</dbReference>
<proteinExistence type="inferred from homology"/>
<feature type="site" description="Involved in the stabilization of negative charge on the oxyanion by the formation of the oxyanion hole" evidence="10">
    <location>
        <position position="106"/>
    </location>
</feature>
<keyword evidence="5 10" id="KW-0055">Arginine biosynthesis</keyword>